<dbReference type="Proteomes" id="UP001529275">
    <property type="component" value="Unassembled WGS sequence"/>
</dbReference>
<evidence type="ECO:0000256" key="7">
    <source>
        <dbReference type="ARBA" id="ARBA00022605"/>
    </source>
</evidence>
<reference evidence="14 15" key="2">
    <citation type="submission" date="2023-06" db="EMBL/GenBank/DDBJ databases">
        <authorList>
            <person name="Zeman M."/>
            <person name="Kubasova T."/>
            <person name="Jahodarova E."/>
            <person name="Nykrynova M."/>
            <person name="Rychlik I."/>
        </authorList>
    </citation>
    <scope>NUCLEOTIDE SEQUENCE [LARGE SCALE GENOMIC DNA]</scope>
    <source>
        <strain evidence="14 15">ET341</strain>
    </source>
</reference>
<reference evidence="15" key="1">
    <citation type="submission" date="2023-06" db="EMBL/GenBank/DDBJ databases">
        <title>Identification and characterization of horizontal gene transfer across gut microbiota members of farm animals based on homology search.</title>
        <authorList>
            <person name="Zeman M."/>
            <person name="Kubasova T."/>
            <person name="Jahodarova E."/>
            <person name="Nykrynova M."/>
            <person name="Rychlik I."/>
        </authorList>
    </citation>
    <scope>NUCLEOTIDE SEQUENCE [LARGE SCALE GENOMIC DNA]</scope>
    <source>
        <strain evidence="15">ET341</strain>
    </source>
</reference>
<evidence type="ECO:0000256" key="2">
    <source>
        <dbReference type="ARBA" id="ARBA00003648"/>
    </source>
</evidence>
<comment type="cofactor">
    <cofactor evidence="1">
        <name>pyridoxal 5'-phosphate</name>
        <dbReference type="ChEBI" id="CHEBI:597326"/>
    </cofactor>
</comment>
<evidence type="ECO:0000256" key="5">
    <source>
        <dbReference type="ARBA" id="ARBA00013028"/>
    </source>
</evidence>
<dbReference type="PROSITE" id="PS00165">
    <property type="entry name" value="DEHYDRATASE_SER_THR"/>
    <property type="match status" value="1"/>
</dbReference>
<evidence type="ECO:0000259" key="13">
    <source>
        <dbReference type="Pfam" id="PF14821"/>
    </source>
</evidence>
<evidence type="ECO:0000256" key="1">
    <source>
        <dbReference type="ARBA" id="ARBA00001933"/>
    </source>
</evidence>
<dbReference type="Gene3D" id="3.40.50.1100">
    <property type="match status" value="2"/>
</dbReference>
<dbReference type="SUPFAM" id="SSF53686">
    <property type="entry name" value="Tryptophan synthase beta subunit-like PLP-dependent enzymes"/>
    <property type="match status" value="1"/>
</dbReference>
<keyword evidence="14" id="KW-0456">Lyase</keyword>
<evidence type="ECO:0000313" key="14">
    <source>
        <dbReference type="EMBL" id="MDM8195968.1"/>
    </source>
</evidence>
<feature type="domain" description="Threonine synthase N-terminal" evidence="13">
    <location>
        <begin position="5"/>
        <end position="80"/>
    </location>
</feature>
<dbReference type="Gene3D" id="3.90.1380.10">
    <property type="entry name" value="Threonine synthase, N-terminal domain"/>
    <property type="match status" value="1"/>
</dbReference>
<evidence type="ECO:0000256" key="11">
    <source>
        <dbReference type="NCBIfam" id="TIGR00260"/>
    </source>
</evidence>
<comment type="pathway">
    <text evidence="3">Amino-acid biosynthesis; L-threonine biosynthesis; L-threonine from L-aspartate: step 5/5.</text>
</comment>
<comment type="function">
    <text evidence="2">Catalyzes the gamma-elimination of phosphate from L-phosphohomoserine and the beta-addition of water to produce L-threonine.</text>
</comment>
<comment type="catalytic activity">
    <reaction evidence="10">
        <text>O-phospho-L-homoserine + H2O = L-threonine + phosphate</text>
        <dbReference type="Rhea" id="RHEA:10840"/>
        <dbReference type="ChEBI" id="CHEBI:15377"/>
        <dbReference type="ChEBI" id="CHEBI:43474"/>
        <dbReference type="ChEBI" id="CHEBI:57590"/>
        <dbReference type="ChEBI" id="CHEBI:57926"/>
        <dbReference type="EC" id="4.2.3.1"/>
    </reaction>
</comment>
<keyword evidence="7" id="KW-0028">Amino-acid biosynthesis</keyword>
<feature type="domain" description="Tryptophan synthase beta chain-like PALP" evidence="12">
    <location>
        <begin position="98"/>
        <end position="421"/>
    </location>
</feature>
<keyword evidence="15" id="KW-1185">Reference proteome</keyword>
<gene>
    <name evidence="14" type="primary">thrC</name>
    <name evidence="14" type="ORF">QUV98_06540</name>
</gene>
<dbReference type="Pfam" id="PF14821">
    <property type="entry name" value="Thr_synth_N"/>
    <property type="match status" value="1"/>
</dbReference>
<name>A0ABT7UIJ4_9FIRM</name>
<dbReference type="InterPro" id="IPR037158">
    <property type="entry name" value="Thr_synth_N_sf"/>
</dbReference>
<dbReference type="PANTHER" id="PTHR43515">
    <property type="entry name" value="THREONINE SYNTHASE-LIKE 1"/>
    <property type="match status" value="1"/>
</dbReference>
<evidence type="ECO:0000259" key="12">
    <source>
        <dbReference type="Pfam" id="PF00291"/>
    </source>
</evidence>
<evidence type="ECO:0000256" key="3">
    <source>
        <dbReference type="ARBA" id="ARBA00004979"/>
    </source>
</evidence>
<dbReference type="RefSeq" id="WP_289527700.1">
    <property type="nucleotide sequence ID" value="NZ_JAUDCK010000019.1"/>
</dbReference>
<dbReference type="GO" id="GO:0004795">
    <property type="term" value="F:threonine synthase activity"/>
    <property type="evidence" value="ECO:0007669"/>
    <property type="project" value="UniProtKB-EC"/>
</dbReference>
<keyword evidence="9" id="KW-0663">Pyridoxal phosphate</keyword>
<protein>
    <recommendedName>
        <fullName evidence="6 11">Threonine synthase</fullName>
        <ecNumber evidence="5 11">4.2.3.1</ecNumber>
    </recommendedName>
</protein>
<evidence type="ECO:0000313" key="15">
    <source>
        <dbReference type="Proteomes" id="UP001529275"/>
    </source>
</evidence>
<dbReference type="EMBL" id="JAUDCK010000019">
    <property type="protein sequence ID" value="MDM8195968.1"/>
    <property type="molecule type" value="Genomic_DNA"/>
</dbReference>
<comment type="caution">
    <text evidence="14">The sequence shown here is derived from an EMBL/GenBank/DDBJ whole genome shotgun (WGS) entry which is preliminary data.</text>
</comment>
<comment type="similarity">
    <text evidence="4">Belongs to the threonine synthase family.</text>
</comment>
<evidence type="ECO:0000256" key="8">
    <source>
        <dbReference type="ARBA" id="ARBA00022697"/>
    </source>
</evidence>
<keyword evidence="8" id="KW-0791">Threonine biosynthesis</keyword>
<dbReference type="Pfam" id="PF00291">
    <property type="entry name" value="PALP"/>
    <property type="match status" value="1"/>
</dbReference>
<sequence>MNEKKYVSTRGQQRSLDFCDAILQGIGSDGGLLVPDFELDQKDLKALQHLSYVDMATEIMTSFVGEQEKEEMRALCQKAYGQNLFPQEVVPVKQAGDVFIAELFQGPTAAFKDMALSLLPHFMTYSLKKKGEQRKVMILAATSGDTGKAALEGFKDVDGTYIQVFYPVDGVSPIQKQQMVTQTGNNVDVVGIQGNFDDAQRAVKQAFQSSALKDLCDEHHVFLSSANSINIGRLIPQIVYYFYSYMTLVNKNEIRLGESVHFTIPSGNFGNCLAGVLAKKMGLPIQKFIVASNKNNILTDFFRTGKYDARREFYKTNAPAMDILVSSNLERLVYMMAQDSQKVKSYMDDLNQNGVYEISSDLLEKIQDVFKAGWLNEDEVLDTIKTCFEQTGYLLDTHTAIGYGVYKEYQKTSGDETKTIILATASPYKFADSVYKALTDQSLSEYQAIEAAYEKTGVDIPKPLVQLDQKEILHQKVIDKDDIIHEISQKIKEMSL</sequence>
<dbReference type="InterPro" id="IPR004450">
    <property type="entry name" value="Thr_synthase-like"/>
</dbReference>
<dbReference type="CDD" id="cd01560">
    <property type="entry name" value="Thr-synth_2"/>
    <property type="match status" value="1"/>
</dbReference>
<dbReference type="InterPro" id="IPR029144">
    <property type="entry name" value="Thr_synth_N"/>
</dbReference>
<evidence type="ECO:0000256" key="10">
    <source>
        <dbReference type="ARBA" id="ARBA00049144"/>
    </source>
</evidence>
<dbReference type="InterPro" id="IPR000634">
    <property type="entry name" value="Ser/Thr_deHydtase_PyrdxlP-BS"/>
</dbReference>
<evidence type="ECO:0000256" key="6">
    <source>
        <dbReference type="ARBA" id="ARBA00018679"/>
    </source>
</evidence>
<dbReference type="InterPro" id="IPR036052">
    <property type="entry name" value="TrpB-like_PALP_sf"/>
</dbReference>
<dbReference type="NCBIfam" id="TIGR00260">
    <property type="entry name" value="thrC"/>
    <property type="match status" value="1"/>
</dbReference>
<evidence type="ECO:0000256" key="4">
    <source>
        <dbReference type="ARBA" id="ARBA00005517"/>
    </source>
</evidence>
<accession>A0ABT7UIJ4</accession>
<dbReference type="InterPro" id="IPR001926">
    <property type="entry name" value="TrpB-like_PALP"/>
</dbReference>
<proteinExistence type="inferred from homology"/>
<evidence type="ECO:0000256" key="9">
    <source>
        <dbReference type="ARBA" id="ARBA00022898"/>
    </source>
</evidence>
<dbReference type="EC" id="4.2.3.1" evidence="5 11"/>
<organism evidence="14 15">
    <name type="scientific">Massilimicrobiota timonensis</name>
    <dbReference type="NCBI Taxonomy" id="1776392"/>
    <lineage>
        <taxon>Bacteria</taxon>
        <taxon>Bacillati</taxon>
        <taxon>Bacillota</taxon>
        <taxon>Erysipelotrichia</taxon>
        <taxon>Erysipelotrichales</taxon>
        <taxon>Erysipelotrichaceae</taxon>
        <taxon>Massilimicrobiota</taxon>
    </lineage>
</organism>
<dbReference type="PANTHER" id="PTHR43515:SF1">
    <property type="entry name" value="THREONINE SYNTHASE-LIKE 1"/>
    <property type="match status" value="1"/>
</dbReference>